<accession>A0A6S6T9X9</accession>
<dbReference type="EMBL" id="CACVAW010000047">
    <property type="protein sequence ID" value="CAA6812190.1"/>
    <property type="molecule type" value="Genomic_DNA"/>
</dbReference>
<evidence type="ECO:0000313" key="1">
    <source>
        <dbReference type="EMBL" id="CAA6812190.1"/>
    </source>
</evidence>
<dbReference type="AlphaFoldDB" id="A0A6S6T9X9"/>
<feature type="non-terminal residue" evidence="1">
    <location>
        <position position="1"/>
    </location>
</feature>
<gene>
    <name evidence="1" type="ORF">HELGO_WM52863</name>
</gene>
<name>A0A6S6T9X9_9BACT</name>
<proteinExistence type="predicted"/>
<organism evidence="1">
    <name type="scientific">uncultured Campylobacterales bacterium</name>
    <dbReference type="NCBI Taxonomy" id="352960"/>
    <lineage>
        <taxon>Bacteria</taxon>
        <taxon>Pseudomonadati</taxon>
        <taxon>Campylobacterota</taxon>
        <taxon>Epsilonproteobacteria</taxon>
        <taxon>Campylobacterales</taxon>
        <taxon>environmental samples</taxon>
    </lineage>
</organism>
<reference evidence="1" key="1">
    <citation type="submission" date="2020-01" db="EMBL/GenBank/DDBJ databases">
        <authorList>
            <person name="Meier V. D."/>
            <person name="Meier V D."/>
        </authorList>
    </citation>
    <scope>NUCLEOTIDE SEQUENCE</scope>
    <source>
        <strain evidence="1">HLG_WM_MAG_12</strain>
    </source>
</reference>
<protein>
    <submittedName>
        <fullName evidence="1">Uncharacterized protein</fullName>
    </submittedName>
</protein>
<sequence length="81" mass="9329">NQTNLFVPTKKIKKKLFASYKAFGYKSKFTKSIVIPKIQKLPSVRQFEFLNGITILFVHSINAGIWDKFHTKDSSPHICKS</sequence>